<gene>
    <name evidence="1" type="ORF">MILVUS5_LOCUS5664</name>
</gene>
<evidence type="ECO:0000313" key="2">
    <source>
        <dbReference type="Proteomes" id="UP001177021"/>
    </source>
</evidence>
<comment type="caution">
    <text evidence="1">The sequence shown here is derived from an EMBL/GenBank/DDBJ whole genome shotgun (WGS) entry which is preliminary data.</text>
</comment>
<dbReference type="Proteomes" id="UP001177021">
    <property type="component" value="Unassembled WGS sequence"/>
</dbReference>
<protein>
    <submittedName>
        <fullName evidence="1">Uncharacterized protein</fullName>
    </submittedName>
</protein>
<evidence type="ECO:0000313" key="1">
    <source>
        <dbReference type="EMBL" id="CAJ2634862.1"/>
    </source>
</evidence>
<accession>A0ACB0IVM7</accession>
<name>A0ACB0IVM7_TRIPR</name>
<sequence>MECLPYFMYDHSQPDDSCCLAFQSIVANDARCICDTIERDNLSKDVTKTMKLPTICGVSLPCHYNALGPYPSEAVSGPSNAPNSPLSRPENDDDDDDIII</sequence>
<proteinExistence type="predicted"/>
<organism evidence="1 2">
    <name type="scientific">Trifolium pratense</name>
    <name type="common">Red clover</name>
    <dbReference type="NCBI Taxonomy" id="57577"/>
    <lineage>
        <taxon>Eukaryota</taxon>
        <taxon>Viridiplantae</taxon>
        <taxon>Streptophyta</taxon>
        <taxon>Embryophyta</taxon>
        <taxon>Tracheophyta</taxon>
        <taxon>Spermatophyta</taxon>
        <taxon>Magnoliopsida</taxon>
        <taxon>eudicotyledons</taxon>
        <taxon>Gunneridae</taxon>
        <taxon>Pentapetalae</taxon>
        <taxon>rosids</taxon>
        <taxon>fabids</taxon>
        <taxon>Fabales</taxon>
        <taxon>Fabaceae</taxon>
        <taxon>Papilionoideae</taxon>
        <taxon>50 kb inversion clade</taxon>
        <taxon>NPAAA clade</taxon>
        <taxon>Hologalegina</taxon>
        <taxon>IRL clade</taxon>
        <taxon>Trifolieae</taxon>
        <taxon>Trifolium</taxon>
    </lineage>
</organism>
<keyword evidence="2" id="KW-1185">Reference proteome</keyword>
<reference evidence="1" key="1">
    <citation type="submission" date="2023-10" db="EMBL/GenBank/DDBJ databases">
        <authorList>
            <person name="Rodriguez Cubillos JULIANA M."/>
            <person name="De Vega J."/>
        </authorList>
    </citation>
    <scope>NUCLEOTIDE SEQUENCE</scope>
</reference>
<dbReference type="EMBL" id="CASHSV030000002">
    <property type="protein sequence ID" value="CAJ2634862.1"/>
    <property type="molecule type" value="Genomic_DNA"/>
</dbReference>